<feature type="domain" description="DUF7770" evidence="1">
    <location>
        <begin position="39"/>
        <end position="178"/>
    </location>
</feature>
<dbReference type="Pfam" id="PF24968">
    <property type="entry name" value="DUF7770"/>
    <property type="match status" value="1"/>
</dbReference>
<evidence type="ECO:0000313" key="3">
    <source>
        <dbReference type="Proteomes" id="UP000807353"/>
    </source>
</evidence>
<organism evidence="2 3">
    <name type="scientific">Collybia nuda</name>
    <dbReference type="NCBI Taxonomy" id="64659"/>
    <lineage>
        <taxon>Eukaryota</taxon>
        <taxon>Fungi</taxon>
        <taxon>Dikarya</taxon>
        <taxon>Basidiomycota</taxon>
        <taxon>Agaricomycotina</taxon>
        <taxon>Agaricomycetes</taxon>
        <taxon>Agaricomycetidae</taxon>
        <taxon>Agaricales</taxon>
        <taxon>Tricholomatineae</taxon>
        <taxon>Clitocybaceae</taxon>
        <taxon>Collybia</taxon>
    </lineage>
</organism>
<evidence type="ECO:0000259" key="1">
    <source>
        <dbReference type="Pfam" id="PF24968"/>
    </source>
</evidence>
<keyword evidence="3" id="KW-1185">Reference proteome</keyword>
<proteinExistence type="predicted"/>
<accession>A0A9P5YCZ1</accession>
<protein>
    <recommendedName>
        <fullName evidence="1">DUF7770 domain-containing protein</fullName>
    </recommendedName>
</protein>
<evidence type="ECO:0000313" key="2">
    <source>
        <dbReference type="EMBL" id="KAF9466196.1"/>
    </source>
</evidence>
<sequence>MSHQYPQFPGSFVGEGVDDYILDAPVRAICAAVGGAIRNSAGIDLYHWRLFLVYNENTSIVFDMAKNSTEDLQSVPRILRKPYAVTNTAIKVVELPLASATLTARKLWEKLYVEGCLQYSYSSSGEGCRAWVSKTICVWESHGFLAKGAHENVLWPVISRVWTDPNHGYPNEMVHGGFH</sequence>
<reference evidence="2" key="1">
    <citation type="submission" date="2020-11" db="EMBL/GenBank/DDBJ databases">
        <authorList>
            <consortium name="DOE Joint Genome Institute"/>
            <person name="Ahrendt S."/>
            <person name="Riley R."/>
            <person name="Andreopoulos W."/>
            <person name="Labutti K."/>
            <person name="Pangilinan J."/>
            <person name="Ruiz-Duenas F.J."/>
            <person name="Barrasa J.M."/>
            <person name="Sanchez-Garcia M."/>
            <person name="Camarero S."/>
            <person name="Miyauchi S."/>
            <person name="Serrano A."/>
            <person name="Linde D."/>
            <person name="Babiker R."/>
            <person name="Drula E."/>
            <person name="Ayuso-Fernandez I."/>
            <person name="Pacheco R."/>
            <person name="Padilla G."/>
            <person name="Ferreira P."/>
            <person name="Barriuso J."/>
            <person name="Kellner H."/>
            <person name="Castanera R."/>
            <person name="Alfaro M."/>
            <person name="Ramirez L."/>
            <person name="Pisabarro A.G."/>
            <person name="Kuo A."/>
            <person name="Tritt A."/>
            <person name="Lipzen A."/>
            <person name="He G."/>
            <person name="Yan M."/>
            <person name="Ng V."/>
            <person name="Cullen D."/>
            <person name="Martin F."/>
            <person name="Rosso M.-N."/>
            <person name="Henrissat B."/>
            <person name="Hibbett D."/>
            <person name="Martinez A.T."/>
            <person name="Grigoriev I.V."/>
        </authorList>
    </citation>
    <scope>NUCLEOTIDE SEQUENCE</scope>
    <source>
        <strain evidence="2">CBS 247.69</strain>
    </source>
</reference>
<dbReference type="AlphaFoldDB" id="A0A9P5YCZ1"/>
<dbReference type="EMBL" id="MU150243">
    <property type="protein sequence ID" value="KAF9466196.1"/>
    <property type="molecule type" value="Genomic_DNA"/>
</dbReference>
<gene>
    <name evidence="2" type="ORF">BDZ94DRAFT_1341863</name>
</gene>
<dbReference type="OrthoDB" id="3527137at2759"/>
<dbReference type="Proteomes" id="UP000807353">
    <property type="component" value="Unassembled WGS sequence"/>
</dbReference>
<dbReference type="InterPro" id="IPR056672">
    <property type="entry name" value="DUF7770"/>
</dbReference>
<name>A0A9P5YCZ1_9AGAR</name>
<comment type="caution">
    <text evidence="2">The sequence shown here is derived from an EMBL/GenBank/DDBJ whole genome shotgun (WGS) entry which is preliminary data.</text>
</comment>